<keyword evidence="5" id="KW-0472">Membrane</keyword>
<dbReference type="GO" id="GO:0005509">
    <property type="term" value="F:calcium ion binding"/>
    <property type="evidence" value="ECO:0007669"/>
    <property type="project" value="InterPro"/>
</dbReference>
<protein>
    <submittedName>
        <fullName evidence="6">Uncharacterized protein</fullName>
    </submittedName>
</protein>
<dbReference type="AlphaFoldDB" id="A0A7R8WT32"/>
<dbReference type="InterPro" id="IPR013122">
    <property type="entry name" value="PKD1_2_channel"/>
</dbReference>
<dbReference type="EMBL" id="OB681371">
    <property type="protein sequence ID" value="CAD7236722.1"/>
    <property type="molecule type" value="Genomic_DNA"/>
</dbReference>
<comment type="subcellular location">
    <subcellularLocation>
        <location evidence="1">Membrane</location>
        <topology evidence="1">Multi-pass membrane protein</topology>
    </subcellularLocation>
</comment>
<organism evidence="6">
    <name type="scientific">Cyprideis torosa</name>
    <dbReference type="NCBI Taxonomy" id="163714"/>
    <lineage>
        <taxon>Eukaryota</taxon>
        <taxon>Metazoa</taxon>
        <taxon>Ecdysozoa</taxon>
        <taxon>Arthropoda</taxon>
        <taxon>Crustacea</taxon>
        <taxon>Oligostraca</taxon>
        <taxon>Ostracoda</taxon>
        <taxon>Podocopa</taxon>
        <taxon>Podocopida</taxon>
        <taxon>Cytherocopina</taxon>
        <taxon>Cytheroidea</taxon>
        <taxon>Cytherideidae</taxon>
        <taxon>Cyprideis</taxon>
    </lineage>
</organism>
<evidence type="ECO:0000313" key="6">
    <source>
        <dbReference type="EMBL" id="CAD7236722.1"/>
    </source>
</evidence>
<evidence type="ECO:0000256" key="5">
    <source>
        <dbReference type="ARBA" id="ARBA00023136"/>
    </source>
</evidence>
<dbReference type="Pfam" id="PF08016">
    <property type="entry name" value="PKD_channel"/>
    <property type="match status" value="1"/>
</dbReference>
<proteinExistence type="inferred from homology"/>
<dbReference type="PANTHER" id="PTHR10877">
    <property type="entry name" value="POLYCYSTIN FAMILY MEMBER"/>
    <property type="match status" value="1"/>
</dbReference>
<dbReference type="GO" id="GO:0005262">
    <property type="term" value="F:calcium channel activity"/>
    <property type="evidence" value="ECO:0007669"/>
    <property type="project" value="TreeGrafter"/>
</dbReference>
<sequence>MGRVLAEFVPGGGIVPSWRMDGIRLLQYHTSFGLFVLVCEGVFCLFTLHFTFKFLQNICKQGKRFFHSYWSYVEAFSLVISYSAVALYVLRTIEANRIAEKFQETHGNGYIRMQYVAIIDEAFGYLVAILTFTATISFLKLLRFNRRIGVLSATMRQCYNDLWGYAVVFIVLFNAFCMMFFLLLNKNLPEWRNYVSAFESCFSAMLGKFDFYSMRQVHILAGVIFFFFAISMSFIMINILLTIIIKAFEQVRWFSLATATQQRPRPGTFNKNRVSKLEAGNIQQE</sequence>
<comment type="similarity">
    <text evidence="2">Belongs to the polycystin family.</text>
</comment>
<gene>
    <name evidence="6" type="ORF">CTOB1V02_LOCUS14537</name>
</gene>
<dbReference type="PANTHER" id="PTHR10877:SF150">
    <property type="entry name" value="REJ DOMAIN-CONTAINING PROTEIN"/>
    <property type="match status" value="1"/>
</dbReference>
<evidence type="ECO:0000256" key="1">
    <source>
        <dbReference type="ARBA" id="ARBA00004141"/>
    </source>
</evidence>
<dbReference type="InterPro" id="IPR051223">
    <property type="entry name" value="Polycystin"/>
</dbReference>
<evidence type="ECO:0000256" key="4">
    <source>
        <dbReference type="ARBA" id="ARBA00022989"/>
    </source>
</evidence>
<dbReference type="GO" id="GO:0016020">
    <property type="term" value="C:membrane"/>
    <property type="evidence" value="ECO:0007669"/>
    <property type="project" value="UniProtKB-SubCell"/>
</dbReference>
<dbReference type="PRINTS" id="PR01433">
    <property type="entry name" value="POLYCYSTIN2"/>
</dbReference>
<dbReference type="GO" id="GO:0050982">
    <property type="term" value="P:detection of mechanical stimulus"/>
    <property type="evidence" value="ECO:0007669"/>
    <property type="project" value="TreeGrafter"/>
</dbReference>
<keyword evidence="3" id="KW-0812">Transmembrane</keyword>
<dbReference type="OrthoDB" id="6379436at2759"/>
<name>A0A7R8WT32_9CRUS</name>
<accession>A0A7R8WT32</accession>
<evidence type="ECO:0000256" key="2">
    <source>
        <dbReference type="ARBA" id="ARBA00007200"/>
    </source>
</evidence>
<dbReference type="InterPro" id="IPR003915">
    <property type="entry name" value="PKD_2"/>
</dbReference>
<evidence type="ECO:0000256" key="3">
    <source>
        <dbReference type="ARBA" id="ARBA00022692"/>
    </source>
</evidence>
<keyword evidence="4" id="KW-1133">Transmembrane helix</keyword>
<reference evidence="6" key="1">
    <citation type="submission" date="2020-11" db="EMBL/GenBank/DDBJ databases">
        <authorList>
            <person name="Tran Van P."/>
        </authorList>
    </citation>
    <scope>NUCLEOTIDE SEQUENCE</scope>
</reference>